<reference evidence="2 3" key="1">
    <citation type="submission" date="2021-05" db="EMBL/GenBank/DDBJ databases">
        <title>A Polyphasic approach of four new species of the genus Ohtaekwangia: Ohtaekwangia histidinii sp. nov., Ohtaekwangia cretensis sp. nov., Ohtaekwangia indiensis sp. nov., Ohtaekwangia reichenbachii sp. nov. from diverse environment.</title>
        <authorList>
            <person name="Octaviana S."/>
        </authorList>
    </citation>
    <scope>NUCLEOTIDE SEQUENCE [LARGE SCALE GENOMIC DNA]</scope>
    <source>
        <strain evidence="2 3">PWU4</strain>
    </source>
</reference>
<dbReference type="RefSeq" id="WP_254169941.1">
    <property type="nucleotide sequence ID" value="NZ_JAHESF010000062.1"/>
</dbReference>
<evidence type="ECO:0000259" key="1">
    <source>
        <dbReference type="Pfam" id="PF20094"/>
    </source>
</evidence>
<accession>A0AAP2GT36</accession>
<dbReference type="NCBIfam" id="TIGR04514">
    <property type="entry name" value="GWxTD_dom"/>
    <property type="match status" value="1"/>
</dbReference>
<dbReference type="EMBL" id="JAHESF010000062">
    <property type="protein sequence ID" value="MBT1701257.1"/>
    <property type="molecule type" value="Genomic_DNA"/>
</dbReference>
<dbReference type="AlphaFoldDB" id="A0AAP2GT36"/>
<protein>
    <submittedName>
        <fullName evidence="2">GWxTD domain-containing protein</fullName>
    </submittedName>
</protein>
<evidence type="ECO:0000313" key="3">
    <source>
        <dbReference type="Proteomes" id="UP001319200"/>
    </source>
</evidence>
<dbReference type="InterPro" id="IPR030959">
    <property type="entry name" value="GWxTD_dom"/>
</dbReference>
<gene>
    <name evidence="2" type="ORF">KK083_30475</name>
</gene>
<dbReference type="Proteomes" id="UP001319200">
    <property type="component" value="Unassembled WGS sequence"/>
</dbReference>
<organism evidence="2 3">
    <name type="scientific">Chryseosolibacter histidini</name>
    <dbReference type="NCBI Taxonomy" id="2782349"/>
    <lineage>
        <taxon>Bacteria</taxon>
        <taxon>Pseudomonadati</taxon>
        <taxon>Bacteroidota</taxon>
        <taxon>Cytophagia</taxon>
        <taxon>Cytophagales</taxon>
        <taxon>Chryseotaleaceae</taxon>
        <taxon>Chryseosolibacter</taxon>
    </lineage>
</organism>
<sequence>MKFLTGILCLFLVLNLKGQPLRDINYNYLYNPGELFSFDLKSVRQSSGWIIFYKLHVRDTSLRADDFTVQWETRQTLSDKEGTPLTSAIEVKETSRGNTGFAGTITVAPASAPNMLVAKVVRASLNRAWLFYEVLEPNSPVSTYAKSGNEPVTTPYVNLASRLSIAGDATQIVSYYNDNFPAALPPFAEAQGRVSPGMKTDSTFTLPAGQEMGFSKTGLYLVQTDTNATEGLAFRVEDDYPRLGKIPSLAGPLMYICTKQEYDRLALAKNDKKSFDRIILSITNDTDRARKLMRNYFRRVELVNQYFTSYKEGWKTDRGMIYIIFGQPDEVYKFSDREVWSYKNDLYKVTFNFAKSSSIFDPENYVLIREKKYQETWYEVIDLWRSARF</sequence>
<name>A0AAP2GT36_9BACT</name>
<comment type="caution">
    <text evidence="2">The sequence shown here is derived from an EMBL/GenBank/DDBJ whole genome shotgun (WGS) entry which is preliminary data.</text>
</comment>
<evidence type="ECO:0000313" key="2">
    <source>
        <dbReference type="EMBL" id="MBT1701257.1"/>
    </source>
</evidence>
<dbReference type="Pfam" id="PF20094">
    <property type="entry name" value="GWxTD_dom"/>
    <property type="match status" value="1"/>
</dbReference>
<proteinExistence type="predicted"/>
<keyword evidence="3" id="KW-1185">Reference proteome</keyword>
<feature type="domain" description="GWxTD" evidence="1">
    <location>
        <begin position="218"/>
        <end position="386"/>
    </location>
</feature>